<dbReference type="SMART" id="SM01343">
    <property type="entry name" value="FATC"/>
    <property type="match status" value="1"/>
</dbReference>
<dbReference type="InterPro" id="IPR003152">
    <property type="entry name" value="FATC_dom"/>
</dbReference>
<sequence>MAAQPVAATNKMYRVCAQPNAHQLYQALLDLPNTWSLESARKLTRQNAVTSKTNNRQGGERNAQGAGVWRRVRLKLEGRDRDPARRLPPSEQVEYIISEATSADNLCMMYEGWMAWVAARPARRTSRRTYDFKYSIKKSPPQGQSIRNNSLDKFTNLVFGITT</sequence>
<dbReference type="Proteomes" id="UP000653454">
    <property type="component" value="Unassembled WGS sequence"/>
</dbReference>
<accession>A0A8S4D186</accession>
<dbReference type="PROSITE" id="PS51190">
    <property type="entry name" value="FATC"/>
    <property type="match status" value="1"/>
</dbReference>
<dbReference type="PANTHER" id="PTHR11139">
    <property type="entry name" value="ATAXIA TELANGIECTASIA MUTATED ATM -RELATED"/>
    <property type="match status" value="1"/>
</dbReference>
<dbReference type="AlphaFoldDB" id="A0A8S4D186"/>
<dbReference type="InterPro" id="IPR050517">
    <property type="entry name" value="DDR_Repair_Kinase"/>
</dbReference>
<proteinExistence type="predicted"/>
<evidence type="ECO:0000259" key="2">
    <source>
        <dbReference type="PROSITE" id="PS51190"/>
    </source>
</evidence>
<keyword evidence="4" id="KW-1185">Reference proteome</keyword>
<feature type="domain" description="FATC" evidence="2">
    <location>
        <begin position="85"/>
        <end position="117"/>
    </location>
</feature>
<dbReference type="Pfam" id="PF02260">
    <property type="entry name" value="FATC"/>
    <property type="match status" value="1"/>
</dbReference>
<feature type="region of interest" description="Disordered" evidence="1">
    <location>
        <begin position="45"/>
        <end position="65"/>
    </location>
</feature>
<feature type="compositionally biased region" description="Polar residues" evidence="1">
    <location>
        <begin position="45"/>
        <end position="57"/>
    </location>
</feature>
<dbReference type="GO" id="GO:0004674">
    <property type="term" value="F:protein serine/threonine kinase activity"/>
    <property type="evidence" value="ECO:0007669"/>
    <property type="project" value="TreeGrafter"/>
</dbReference>
<evidence type="ECO:0000313" key="4">
    <source>
        <dbReference type="Proteomes" id="UP000653454"/>
    </source>
</evidence>
<evidence type="ECO:0000313" key="3">
    <source>
        <dbReference type="EMBL" id="CAG9089357.1"/>
    </source>
</evidence>
<dbReference type="GO" id="GO:0005634">
    <property type="term" value="C:nucleus"/>
    <property type="evidence" value="ECO:0007669"/>
    <property type="project" value="TreeGrafter"/>
</dbReference>
<comment type="caution">
    <text evidence="3">The sequence shown here is derived from an EMBL/GenBank/DDBJ whole genome shotgun (WGS) entry which is preliminary data.</text>
</comment>
<protein>
    <submittedName>
        <fullName evidence="3">(diamondback moth) hypothetical protein</fullName>
    </submittedName>
</protein>
<reference evidence="3" key="1">
    <citation type="submission" date="2020-11" db="EMBL/GenBank/DDBJ databases">
        <authorList>
            <person name="Whiteford S."/>
        </authorList>
    </citation>
    <scope>NUCLEOTIDE SEQUENCE</scope>
</reference>
<organism evidence="3 4">
    <name type="scientific">Plutella xylostella</name>
    <name type="common">Diamondback moth</name>
    <name type="synonym">Plutella maculipennis</name>
    <dbReference type="NCBI Taxonomy" id="51655"/>
    <lineage>
        <taxon>Eukaryota</taxon>
        <taxon>Metazoa</taxon>
        <taxon>Ecdysozoa</taxon>
        <taxon>Arthropoda</taxon>
        <taxon>Hexapoda</taxon>
        <taxon>Insecta</taxon>
        <taxon>Pterygota</taxon>
        <taxon>Neoptera</taxon>
        <taxon>Endopterygota</taxon>
        <taxon>Lepidoptera</taxon>
        <taxon>Glossata</taxon>
        <taxon>Ditrysia</taxon>
        <taxon>Yponomeutoidea</taxon>
        <taxon>Plutellidae</taxon>
        <taxon>Plutella</taxon>
    </lineage>
</organism>
<evidence type="ECO:0000256" key="1">
    <source>
        <dbReference type="SAM" id="MobiDB-lite"/>
    </source>
</evidence>
<gene>
    <name evidence="3" type="ORF">PLXY2_LOCUS431</name>
</gene>
<dbReference type="EMBL" id="CAJHNJ030000001">
    <property type="protein sequence ID" value="CAG9089357.1"/>
    <property type="molecule type" value="Genomic_DNA"/>
</dbReference>
<name>A0A8S4D186_PLUXY</name>